<keyword evidence="1" id="KW-0472">Membrane</keyword>
<accession>A0A1X6WLL1</accession>
<dbReference type="Proteomes" id="UP000195918">
    <property type="component" value="Unassembled WGS sequence"/>
</dbReference>
<dbReference type="RefSeq" id="WP_086950845.1">
    <property type="nucleotide sequence ID" value="NZ_FWFD01000007.1"/>
</dbReference>
<sequence length="222" mass="25444">MNNLQMIFLGSFITGLVLLLTAITLLVLFIVRRTQIKKIKKLKTKSKSKRREQKKEIKRLTKSSKKSLVSFVVFLFLSICFWGVSGYVSYYQSINLSEKDQALVVKAYYLLTDLDKQLESISKGDVDQKKASQNIQNLGGSMASYSGIVASDLNKEDGQIKINRYYNIVKEIGINASGQSQDFFENKELVTEFRNDIKKAQGYEKEVFKFYKVDNNALKKKE</sequence>
<keyword evidence="1" id="KW-0812">Transmembrane</keyword>
<evidence type="ECO:0000313" key="2">
    <source>
        <dbReference type="EMBL" id="SLM85214.1"/>
    </source>
</evidence>
<evidence type="ECO:0000256" key="1">
    <source>
        <dbReference type="SAM" id="Phobius"/>
    </source>
</evidence>
<keyword evidence="1" id="KW-1133">Transmembrane helix</keyword>
<protein>
    <submittedName>
        <fullName evidence="2">Uncharacterized protein</fullName>
    </submittedName>
</protein>
<feature type="transmembrane region" description="Helical" evidence="1">
    <location>
        <begin position="68"/>
        <end position="90"/>
    </location>
</feature>
<feature type="transmembrane region" description="Helical" evidence="1">
    <location>
        <begin position="6"/>
        <end position="31"/>
    </location>
</feature>
<keyword evidence="3" id="KW-1185">Reference proteome</keyword>
<reference evidence="3" key="1">
    <citation type="submission" date="2017-02" db="EMBL/GenBank/DDBJ databases">
        <authorList>
            <person name="Dridi B."/>
        </authorList>
    </citation>
    <scope>NUCLEOTIDE SEQUENCE [LARGE SCALE GENOMIC DNA]</scope>
    <source>
        <strain evidence="3">bH819</strain>
    </source>
</reference>
<dbReference type="EMBL" id="FWFD01000007">
    <property type="protein sequence ID" value="SLM85214.1"/>
    <property type="molecule type" value="Genomic_DNA"/>
</dbReference>
<dbReference type="OrthoDB" id="2192164at2"/>
<gene>
    <name evidence="2" type="ORF">FM121_03885</name>
</gene>
<proteinExistence type="predicted"/>
<name>A0A1X6WLL1_9ENTE</name>
<dbReference type="AlphaFoldDB" id="A0A1X6WLL1"/>
<organism evidence="2 3">
    <name type="scientific">Vagococcus fluvialis bH819</name>
    <dbReference type="NCBI Taxonomy" id="1255619"/>
    <lineage>
        <taxon>Bacteria</taxon>
        <taxon>Bacillati</taxon>
        <taxon>Bacillota</taxon>
        <taxon>Bacilli</taxon>
        <taxon>Lactobacillales</taxon>
        <taxon>Enterococcaceae</taxon>
        <taxon>Vagococcus</taxon>
    </lineage>
</organism>
<evidence type="ECO:0000313" key="3">
    <source>
        <dbReference type="Proteomes" id="UP000195918"/>
    </source>
</evidence>